<dbReference type="SUPFAM" id="SSF46689">
    <property type="entry name" value="Homeodomain-like"/>
    <property type="match status" value="1"/>
</dbReference>
<keyword evidence="2" id="KW-0539">Nucleus</keyword>
<evidence type="ECO:0000256" key="1">
    <source>
        <dbReference type="ARBA" id="ARBA00004123"/>
    </source>
</evidence>
<evidence type="ECO:0000256" key="3">
    <source>
        <dbReference type="SAM" id="MobiDB-lite"/>
    </source>
</evidence>
<evidence type="ECO:0000313" key="7">
    <source>
        <dbReference type="Proteomes" id="UP001472677"/>
    </source>
</evidence>
<evidence type="ECO:0000259" key="4">
    <source>
        <dbReference type="PROSITE" id="PS50090"/>
    </source>
</evidence>
<feature type="region of interest" description="Disordered" evidence="3">
    <location>
        <begin position="289"/>
        <end position="341"/>
    </location>
</feature>
<name>A0ABR2AVR8_9ROSI</name>
<dbReference type="InterPro" id="IPR017930">
    <property type="entry name" value="Myb_dom"/>
</dbReference>
<dbReference type="PANTHER" id="PTHR47122">
    <property type="entry name" value="MYB-LIKE DNA-BINDING DOMAIN CONTAINING PROTEIN, EXPRESSED"/>
    <property type="match status" value="1"/>
</dbReference>
<reference evidence="6 7" key="1">
    <citation type="journal article" date="2024" name="G3 (Bethesda)">
        <title>Genome assembly of Hibiscus sabdariffa L. provides insights into metabolisms of medicinal natural products.</title>
        <authorList>
            <person name="Kim T."/>
        </authorList>
    </citation>
    <scope>NUCLEOTIDE SEQUENCE [LARGE SCALE GENOMIC DNA]</scope>
    <source>
        <strain evidence="6">TK-2024</strain>
        <tissue evidence="6">Old leaves</tissue>
    </source>
</reference>
<evidence type="ECO:0000259" key="5">
    <source>
        <dbReference type="PROSITE" id="PS51294"/>
    </source>
</evidence>
<dbReference type="CDD" id="cd11660">
    <property type="entry name" value="SANT_TRF"/>
    <property type="match status" value="1"/>
</dbReference>
<comment type="subcellular location">
    <subcellularLocation>
        <location evidence="1">Nucleus</location>
    </subcellularLocation>
</comment>
<organism evidence="6 7">
    <name type="scientific">Hibiscus sabdariffa</name>
    <name type="common">roselle</name>
    <dbReference type="NCBI Taxonomy" id="183260"/>
    <lineage>
        <taxon>Eukaryota</taxon>
        <taxon>Viridiplantae</taxon>
        <taxon>Streptophyta</taxon>
        <taxon>Embryophyta</taxon>
        <taxon>Tracheophyta</taxon>
        <taxon>Spermatophyta</taxon>
        <taxon>Magnoliopsida</taxon>
        <taxon>eudicotyledons</taxon>
        <taxon>Gunneridae</taxon>
        <taxon>Pentapetalae</taxon>
        <taxon>rosids</taxon>
        <taxon>malvids</taxon>
        <taxon>Malvales</taxon>
        <taxon>Malvaceae</taxon>
        <taxon>Malvoideae</taxon>
        <taxon>Hibiscus</taxon>
    </lineage>
</organism>
<dbReference type="InterPro" id="IPR001005">
    <property type="entry name" value="SANT/Myb"/>
</dbReference>
<feature type="domain" description="Myb-like" evidence="4">
    <location>
        <begin position="339"/>
        <end position="394"/>
    </location>
</feature>
<protein>
    <submittedName>
        <fullName evidence="6">Uncharacterized protein</fullName>
    </submittedName>
</protein>
<dbReference type="PROSITE" id="PS50090">
    <property type="entry name" value="MYB_LIKE"/>
    <property type="match status" value="1"/>
</dbReference>
<dbReference type="PROSITE" id="PS51294">
    <property type="entry name" value="HTH_MYB"/>
    <property type="match status" value="1"/>
</dbReference>
<dbReference type="Proteomes" id="UP001472677">
    <property type="component" value="Unassembled WGS sequence"/>
</dbReference>
<sequence>MRTDGKPHVIKKPTDVKRQRVDDSTVLGLEDEATEVEHLLEEPQSEHVSVDGVLCFGKESIEKHLKMEDFSFAFDYGWKIGCGGLDSIHGQGGDDLKLEVLDGLLDDVDEVDDIHAAHDFSSACEDFLLDVEFPEKFSELDNVPHEVSKFHNSSSESHSPGFSGSNSVGGISESSIVTVQESNFKNGALGKMSNCGLHHTFGSKCSCPDPVMETGRPSIEHDQDFESDDEKPLVSFILSNKKVKSSVKVTKGSTHLRQKRIRKPTRRYIEEFSRNSTTGKKCLKVGPQEEFTQVSESQPRRGRPRKVVPKLEFESEDELSASESEDERKRTKRSQMACDRRKHQRMWTVAEVIKLVDGIAQYGVGRWTDIKKLLFASSAHRTPVDLRDKWRNLLRTTSAHKHKSEVEANTKHSVRLLPKTVVCRIRELAIIHPYPKVRNSNLSSVDSDPSSKQLTTEVKQSWNSKFRCKEAVTVPLTPILICTYECSQTVRKYLVNVAKSGEANLAISIARNMAKLMFEQITYFVHSKPQLQLL</sequence>
<dbReference type="PANTHER" id="PTHR47122:SF5">
    <property type="entry name" value="TRF-LIKE 8"/>
    <property type="match status" value="1"/>
</dbReference>
<dbReference type="SMART" id="SM00717">
    <property type="entry name" value="SANT"/>
    <property type="match status" value="1"/>
</dbReference>
<accession>A0ABR2AVR8</accession>
<dbReference type="Pfam" id="PF00249">
    <property type="entry name" value="Myb_DNA-binding"/>
    <property type="match status" value="1"/>
</dbReference>
<comment type="caution">
    <text evidence="6">The sequence shown here is derived from an EMBL/GenBank/DDBJ whole genome shotgun (WGS) entry which is preliminary data.</text>
</comment>
<dbReference type="EMBL" id="JBBPBM010000273">
    <property type="protein sequence ID" value="KAK8498269.1"/>
    <property type="molecule type" value="Genomic_DNA"/>
</dbReference>
<dbReference type="Gene3D" id="1.10.246.220">
    <property type="match status" value="1"/>
</dbReference>
<proteinExistence type="predicted"/>
<evidence type="ECO:0000313" key="6">
    <source>
        <dbReference type="EMBL" id="KAK8498269.1"/>
    </source>
</evidence>
<dbReference type="InterPro" id="IPR009057">
    <property type="entry name" value="Homeodomain-like_sf"/>
</dbReference>
<gene>
    <name evidence="6" type="ORF">V6N12_073896</name>
</gene>
<feature type="compositionally biased region" description="Acidic residues" evidence="3">
    <location>
        <begin position="314"/>
        <end position="325"/>
    </location>
</feature>
<feature type="domain" description="HTH myb-type" evidence="5">
    <location>
        <begin position="339"/>
        <end position="398"/>
    </location>
</feature>
<keyword evidence="7" id="KW-1185">Reference proteome</keyword>
<evidence type="ECO:0000256" key="2">
    <source>
        <dbReference type="ARBA" id="ARBA00023242"/>
    </source>
</evidence>